<dbReference type="InterPro" id="IPR005624">
    <property type="entry name" value="PduO/GlcC-like"/>
</dbReference>
<dbReference type="InterPro" id="IPR010371">
    <property type="entry name" value="YBR137W-like"/>
</dbReference>
<evidence type="ECO:0000313" key="2">
    <source>
        <dbReference type="EMBL" id="MDV5169777.1"/>
    </source>
</evidence>
<dbReference type="RefSeq" id="WP_317522533.1">
    <property type="nucleotide sequence ID" value="NZ_JAWJZI010000004.1"/>
</dbReference>
<dbReference type="PIRSF" id="PIRSF008757">
    <property type="entry name" value="UCP008757"/>
    <property type="match status" value="1"/>
</dbReference>
<dbReference type="HAMAP" id="MF_00761">
    <property type="entry name" value="UPF0303"/>
    <property type="match status" value="1"/>
</dbReference>
<comment type="similarity">
    <text evidence="1">Belongs to the UPF0303 family.</text>
</comment>
<dbReference type="Gene3D" id="3.30.450.150">
    <property type="entry name" value="Haem-degrading domain"/>
    <property type="match status" value="1"/>
</dbReference>
<reference evidence="2 3" key="1">
    <citation type="submission" date="2023-10" db="EMBL/GenBank/DDBJ databases">
        <title>Marine bacteria isolated from horseshoe crab.</title>
        <authorList>
            <person name="Cheng T.H."/>
        </authorList>
    </citation>
    <scope>NUCLEOTIDE SEQUENCE [LARGE SCALE GENOMIC DNA]</scope>
    <source>
        <strain evidence="2 3">HSC6</strain>
    </source>
</reference>
<dbReference type="Proteomes" id="UP001186452">
    <property type="component" value="Unassembled WGS sequence"/>
</dbReference>
<name>A0ABU3ZI37_9GAMM</name>
<evidence type="ECO:0000256" key="1">
    <source>
        <dbReference type="HAMAP-Rule" id="MF_00761"/>
    </source>
</evidence>
<proteinExistence type="inferred from homology"/>
<dbReference type="Pfam" id="PF03928">
    <property type="entry name" value="HbpS-like"/>
    <property type="match status" value="1"/>
</dbReference>
<dbReference type="PANTHER" id="PTHR28255:SF1">
    <property type="entry name" value="UPF0303 PROTEIN YBR137W"/>
    <property type="match status" value="1"/>
</dbReference>
<keyword evidence="3" id="KW-1185">Reference proteome</keyword>
<dbReference type="PANTHER" id="PTHR28255">
    <property type="match status" value="1"/>
</dbReference>
<dbReference type="SUPFAM" id="SSF143744">
    <property type="entry name" value="GlcG-like"/>
    <property type="match status" value="1"/>
</dbReference>
<dbReference type="EMBL" id="JAWJZI010000004">
    <property type="protein sequence ID" value="MDV5169777.1"/>
    <property type="molecule type" value="Genomic_DNA"/>
</dbReference>
<organism evidence="2 3">
    <name type="scientific">Photobacterium rosenbergii</name>
    <dbReference type="NCBI Taxonomy" id="294936"/>
    <lineage>
        <taxon>Bacteria</taxon>
        <taxon>Pseudomonadati</taxon>
        <taxon>Pseudomonadota</taxon>
        <taxon>Gammaproteobacteria</taxon>
        <taxon>Vibrionales</taxon>
        <taxon>Vibrionaceae</taxon>
        <taxon>Photobacterium</taxon>
    </lineage>
</organism>
<comment type="caution">
    <text evidence="2">The sequence shown here is derived from an EMBL/GenBank/DDBJ whole genome shotgun (WGS) entry which is preliminary data.</text>
</comment>
<sequence>MITDLNVLLAQEKELQFEHFSHQTAWLLGSLIKHNAELREAAVAIDITFNGHCLFSYAMAGTSPDNQQWIARKRNVVDRYRHSSWYMGQYYKAKGKTIEQASLVDAKQFAPFGGSFPLVIKNVGVVGSVTVSGLPQYEDHVLVVESLQTLLSQQPDKRLKLQSES</sequence>
<accession>A0ABU3ZI37</accession>
<dbReference type="NCBIfam" id="NF002696">
    <property type="entry name" value="PRK02487.1-5"/>
    <property type="match status" value="1"/>
</dbReference>
<dbReference type="InterPro" id="IPR038084">
    <property type="entry name" value="PduO/GlcC-like_sf"/>
</dbReference>
<gene>
    <name evidence="2" type="ORF">R2X38_12315</name>
</gene>
<protein>
    <recommendedName>
        <fullName evidence="1">UPF0303 protein R2X38_12315</fullName>
    </recommendedName>
</protein>
<evidence type="ECO:0000313" key="3">
    <source>
        <dbReference type="Proteomes" id="UP001186452"/>
    </source>
</evidence>